<dbReference type="GO" id="GO:0005794">
    <property type="term" value="C:Golgi apparatus"/>
    <property type="evidence" value="ECO:0007669"/>
    <property type="project" value="Ensembl"/>
</dbReference>
<dbReference type="InterPro" id="IPR008958">
    <property type="entry name" value="Transglutaminase_C"/>
</dbReference>
<dbReference type="InterPro" id="IPR014756">
    <property type="entry name" value="Ig_E-set"/>
</dbReference>
<dbReference type="AlphaFoldDB" id="A0A8C8W0M1"/>
<dbReference type="EC" id="2.3.2.13" evidence="7"/>
<feature type="binding site" evidence="14">
    <location>
        <position position="424"/>
    </location>
    <ligand>
        <name>Ca(2+)</name>
        <dbReference type="ChEBI" id="CHEBI:29108"/>
    </ligand>
</feature>
<evidence type="ECO:0000256" key="8">
    <source>
        <dbReference type="ARBA" id="ARBA00051843"/>
    </source>
</evidence>
<proteinExistence type="inferred from homology"/>
<evidence type="ECO:0000256" key="15">
    <source>
        <dbReference type="SAM" id="MobiDB-lite"/>
    </source>
</evidence>
<reference evidence="17" key="3">
    <citation type="submission" date="2025-09" db="UniProtKB">
        <authorList>
            <consortium name="Ensembl"/>
        </authorList>
    </citation>
    <scope>IDENTIFICATION</scope>
</reference>
<evidence type="ECO:0000256" key="4">
    <source>
        <dbReference type="ARBA" id="ARBA00022723"/>
    </source>
</evidence>
<comment type="subunit">
    <text evidence="2">Homodimer.</text>
</comment>
<evidence type="ECO:0000256" key="14">
    <source>
        <dbReference type="PIRSR" id="PIRSR000459-2"/>
    </source>
</evidence>
<keyword evidence="4 14" id="KW-0479">Metal-binding</keyword>
<keyword evidence="18" id="KW-1185">Reference proteome</keyword>
<evidence type="ECO:0000256" key="3">
    <source>
        <dbReference type="ARBA" id="ARBA00022679"/>
    </source>
</evidence>
<dbReference type="Proteomes" id="UP000694547">
    <property type="component" value="Chromosome 7"/>
</dbReference>
<evidence type="ECO:0000256" key="2">
    <source>
        <dbReference type="ARBA" id="ARBA00011738"/>
    </source>
</evidence>
<reference evidence="17" key="2">
    <citation type="submission" date="2025-08" db="UniProtKB">
        <authorList>
            <consortium name="Ensembl"/>
        </authorList>
    </citation>
    <scope>IDENTIFICATION</scope>
</reference>
<dbReference type="SUPFAM" id="SSF54001">
    <property type="entry name" value="Cysteine proteinases"/>
    <property type="match status" value="1"/>
</dbReference>
<keyword evidence="6" id="KW-0012">Acyltransferase</keyword>
<sequence>MDTRKALVVYSVNMEKKENAAAHHTLDFQTTKLVLRRGQLFNMKVILNRPLHPQDELKLTFFGSKESSLVELNPMTSFRSKGWQVKIAKQSGEEVKLTVISAADAMVGRYKLRVNDYKVGEFFLLFNPWCADDNVYMPSEEDRAEYVLNDSGYIYMGFAKQIKEKPWTFGQFEKHVLSCCFSLLEQLEHVDMQSPVNVSRNICTMMCAANNGVLVGNWSGDYSNGTAPYVWASSVPILQQHYFTKLPVCFGQCWVFSGILTTALRAVGIPARSVTNFESAHDTEKNLTVDIYLDESGKTIAHLTKDSVWNFHVWTDAWMKRRDLPQGNDGWQVLDATPQEISEGSFRTGPSPLSAIRQGAVQTQYDTKFVFTEVNGDKFIWLVKQNKGKVLLAVETASIGKHISTKMVGENRREDVTLQYKFPEGSPEERKAMDRASGKRPDENKPTLPHNSFLQIHVRQNSVELGYPITLTLVLKRKTHTPQNVSISCSLDLQTYTGNKKTNLGVIQKSVQIQGQESEVALSMDANSYIYKLGMVDDEVVIKGFIIAEITETGDKAATDTTLCFLYPAFSVEMPSTGKINMPLSFNCSFKNTLPIPLTNIRFSVESLALSKMQSWKQGTLSPGMSLNFQMKFTPVRTGAKKFIVKFTSREVKEVDAEKIILIT</sequence>
<feature type="binding site" evidence="14">
    <location>
        <position position="429"/>
    </location>
    <ligand>
        <name>Ca(2+)</name>
        <dbReference type="ChEBI" id="CHEBI:29108"/>
    </ligand>
</feature>
<evidence type="ECO:0000256" key="9">
    <source>
        <dbReference type="ARBA" id="ARBA00057203"/>
    </source>
</evidence>
<reference evidence="17 18" key="1">
    <citation type="submission" date="2018-10" db="EMBL/GenBank/DDBJ databases">
        <title>Improved assembly of the deer mouse Peromyscus maniculatus genome.</title>
        <authorList>
            <person name="Lassance J.-M."/>
            <person name="Hoekstra H.E."/>
        </authorList>
    </citation>
    <scope>NUCLEOTIDE SEQUENCE [LARGE SCALE GENOMIC DNA]</scope>
</reference>
<evidence type="ECO:0000313" key="18">
    <source>
        <dbReference type="Proteomes" id="UP000694547"/>
    </source>
</evidence>
<dbReference type="FunFam" id="3.90.260.10:FF:000001">
    <property type="entry name" value="Protein-glutamine gamma-glutamyltransferase 2"/>
    <property type="match status" value="1"/>
</dbReference>
<dbReference type="PANTHER" id="PTHR11590">
    <property type="entry name" value="PROTEIN-GLUTAMINE GAMMA-GLUTAMYLTRANSFERASE"/>
    <property type="match status" value="1"/>
</dbReference>
<feature type="active site" evidence="13">
    <location>
        <position position="312"/>
    </location>
</feature>
<dbReference type="Pfam" id="PF00868">
    <property type="entry name" value="Transglut_N"/>
    <property type="match status" value="1"/>
</dbReference>
<dbReference type="InterPro" id="IPR013783">
    <property type="entry name" value="Ig-like_fold"/>
</dbReference>
<dbReference type="Pfam" id="PF00927">
    <property type="entry name" value="Transglut_C"/>
    <property type="match status" value="1"/>
</dbReference>
<comment type="function">
    <text evidence="9">Associated with the mammalian reproductive process. Plays an important role in the formation of the seminal coagulum through the cross-linking of specific proteins present in the seminal plasma. Transglutaminase is also required to stabilize the copulatory plug.</text>
</comment>
<dbReference type="Gene3D" id="2.60.40.10">
    <property type="entry name" value="Immunoglobulins"/>
    <property type="match status" value="3"/>
</dbReference>
<dbReference type="GO" id="GO:0031012">
    <property type="term" value="C:extracellular matrix"/>
    <property type="evidence" value="ECO:0007669"/>
    <property type="project" value="Ensembl"/>
</dbReference>
<dbReference type="Pfam" id="PF01841">
    <property type="entry name" value="Transglut_core"/>
    <property type="match status" value="1"/>
</dbReference>
<comment type="catalytic activity">
    <reaction evidence="8">
        <text>L-glutaminyl-[protein] + L-lysyl-[protein] = [protein]-L-lysyl-N(6)-5-L-glutamyl-[protein] + NH4(+)</text>
        <dbReference type="Rhea" id="RHEA:54816"/>
        <dbReference type="Rhea" id="RHEA-COMP:9752"/>
        <dbReference type="Rhea" id="RHEA-COMP:10207"/>
        <dbReference type="Rhea" id="RHEA-COMP:14005"/>
        <dbReference type="ChEBI" id="CHEBI:28938"/>
        <dbReference type="ChEBI" id="CHEBI:29969"/>
        <dbReference type="ChEBI" id="CHEBI:30011"/>
        <dbReference type="ChEBI" id="CHEBI:138370"/>
        <dbReference type="EC" id="2.3.2.13"/>
    </reaction>
</comment>
<dbReference type="PIRSF" id="PIRSF000459">
    <property type="entry name" value="TGM_EBP42"/>
    <property type="match status" value="1"/>
</dbReference>
<name>A0A8C8W0M1_PERMB</name>
<evidence type="ECO:0000256" key="1">
    <source>
        <dbReference type="ARBA" id="ARBA00005968"/>
    </source>
</evidence>
<keyword evidence="3" id="KW-0808">Transferase</keyword>
<dbReference type="FunFam" id="2.60.40.10:FF:001406">
    <property type="entry name" value="Protein-glutamine gamma-glutamyltransferase 4"/>
    <property type="match status" value="1"/>
</dbReference>
<feature type="region of interest" description="Disordered" evidence="15">
    <location>
        <begin position="421"/>
        <end position="449"/>
    </location>
</feature>
<feature type="active site" evidence="13">
    <location>
        <position position="253"/>
    </location>
</feature>
<evidence type="ECO:0000256" key="6">
    <source>
        <dbReference type="ARBA" id="ARBA00023315"/>
    </source>
</evidence>
<feature type="compositionally biased region" description="Basic and acidic residues" evidence="15">
    <location>
        <begin position="427"/>
        <end position="445"/>
    </location>
</feature>
<evidence type="ECO:0000256" key="7">
    <source>
        <dbReference type="ARBA" id="ARBA00024222"/>
    </source>
</evidence>
<dbReference type="GO" id="GO:0042628">
    <property type="term" value="P:mating plug formation"/>
    <property type="evidence" value="ECO:0007669"/>
    <property type="project" value="UniProtKB-KW"/>
</dbReference>
<dbReference type="GO" id="GO:0003810">
    <property type="term" value="F:protein-glutamine gamma-glutamyltransferase activity"/>
    <property type="evidence" value="ECO:0007669"/>
    <property type="project" value="UniProtKB-EC"/>
</dbReference>
<dbReference type="InterPro" id="IPR038765">
    <property type="entry name" value="Papain-like_cys_pep_sf"/>
</dbReference>
<comment type="cofactor">
    <cofactor evidence="14">
        <name>Ca(2+)</name>
        <dbReference type="ChEBI" id="CHEBI:29108"/>
    </cofactor>
    <text evidence="14">Binds 1 Ca(2+) ion per subunit.</text>
</comment>
<dbReference type="InterPro" id="IPR036985">
    <property type="entry name" value="Transglutaminase-like_sf"/>
</dbReference>
<dbReference type="Gene3D" id="3.90.260.10">
    <property type="entry name" value="Transglutaminase-like"/>
    <property type="match status" value="1"/>
</dbReference>
<dbReference type="SUPFAM" id="SSF49309">
    <property type="entry name" value="Transglutaminase, two C-terminal domains"/>
    <property type="match status" value="2"/>
</dbReference>
<evidence type="ECO:0000256" key="11">
    <source>
        <dbReference type="ARBA" id="ARBA00080452"/>
    </source>
</evidence>
<feature type="domain" description="Transglutaminase-like" evidence="16">
    <location>
        <begin position="245"/>
        <end position="338"/>
    </location>
</feature>
<evidence type="ECO:0000256" key="13">
    <source>
        <dbReference type="PIRSR" id="PIRSR000459-1"/>
    </source>
</evidence>
<dbReference type="InterPro" id="IPR023608">
    <property type="entry name" value="Transglutaminase_animal"/>
</dbReference>
<dbReference type="PANTHER" id="PTHR11590:SF70">
    <property type="entry name" value="PROTEIN-GLUTAMINE GAMMA-GLUTAMYLTRANSFERASE 4"/>
    <property type="match status" value="1"/>
</dbReference>
<dbReference type="Ensembl" id="ENSPEMT00000033100.2">
    <property type="protein sequence ID" value="ENSPEMP00000028677.1"/>
    <property type="gene ID" value="ENSPEMG00000024151.2"/>
</dbReference>
<dbReference type="InterPro" id="IPR013808">
    <property type="entry name" value="Transglutaminase_AS"/>
</dbReference>
<evidence type="ECO:0000259" key="16">
    <source>
        <dbReference type="SMART" id="SM00460"/>
    </source>
</evidence>
<dbReference type="SMART" id="SM00460">
    <property type="entry name" value="TGc"/>
    <property type="match status" value="1"/>
</dbReference>
<dbReference type="GO" id="GO:0046872">
    <property type="term" value="F:metal ion binding"/>
    <property type="evidence" value="ECO:0007669"/>
    <property type="project" value="UniProtKB-KW"/>
</dbReference>
<comment type="similarity">
    <text evidence="1">Belongs to the transglutaminase superfamily. Transglutaminase family.</text>
</comment>
<evidence type="ECO:0000256" key="12">
    <source>
        <dbReference type="ARBA" id="ARBA00084119"/>
    </source>
</evidence>
<feature type="binding site" evidence="14">
    <location>
        <position position="375"/>
    </location>
    <ligand>
        <name>Ca(2+)</name>
        <dbReference type="ChEBI" id="CHEBI:29108"/>
    </ligand>
</feature>
<dbReference type="SUPFAM" id="SSF81296">
    <property type="entry name" value="E set domains"/>
    <property type="match status" value="1"/>
</dbReference>
<keyword evidence="12" id="KW-0188">Copulatory plug</keyword>
<dbReference type="InterPro" id="IPR036238">
    <property type="entry name" value="Transglutaminase_C_sf"/>
</dbReference>
<organism evidence="17 18">
    <name type="scientific">Peromyscus maniculatus bairdii</name>
    <name type="common">Prairie deer mouse</name>
    <dbReference type="NCBI Taxonomy" id="230844"/>
    <lineage>
        <taxon>Eukaryota</taxon>
        <taxon>Metazoa</taxon>
        <taxon>Chordata</taxon>
        <taxon>Craniata</taxon>
        <taxon>Vertebrata</taxon>
        <taxon>Euteleostomi</taxon>
        <taxon>Mammalia</taxon>
        <taxon>Eutheria</taxon>
        <taxon>Euarchontoglires</taxon>
        <taxon>Glires</taxon>
        <taxon>Rodentia</taxon>
        <taxon>Myomorpha</taxon>
        <taxon>Muroidea</taxon>
        <taxon>Cricetidae</taxon>
        <taxon>Neotominae</taxon>
        <taxon>Peromyscus</taxon>
    </lineage>
</organism>
<dbReference type="PROSITE" id="PS00547">
    <property type="entry name" value="TRANSGLUTAMINASES"/>
    <property type="match status" value="1"/>
</dbReference>
<dbReference type="FunFam" id="2.60.40.10:FF:001482">
    <property type="entry name" value="Protein-glutamine gamma-glutamyltransferase 4"/>
    <property type="match status" value="1"/>
</dbReference>
<protein>
    <recommendedName>
        <fullName evidence="10">Protein-glutamine gamma-glutamyltransferase 4</fullName>
        <ecNumber evidence="7">2.3.2.13</ecNumber>
    </recommendedName>
    <alternativeName>
        <fullName evidence="11">Transglutaminase-4</fullName>
    </alternativeName>
</protein>
<feature type="binding site" evidence="14">
    <location>
        <position position="377"/>
    </location>
    <ligand>
        <name>Ca(2+)</name>
        <dbReference type="ChEBI" id="CHEBI:29108"/>
    </ligand>
</feature>
<accession>A0A8C8W0M1</accession>
<dbReference type="InterPro" id="IPR050779">
    <property type="entry name" value="Transglutaminase"/>
</dbReference>
<evidence type="ECO:0000313" key="17">
    <source>
        <dbReference type="Ensembl" id="ENSPEMP00000028677.1"/>
    </source>
</evidence>
<dbReference type="InterPro" id="IPR001102">
    <property type="entry name" value="Transglutaminase_N"/>
</dbReference>
<dbReference type="InterPro" id="IPR002931">
    <property type="entry name" value="Transglutaminase-like"/>
</dbReference>
<keyword evidence="5 14" id="KW-0106">Calcium</keyword>
<feature type="active site" evidence="13">
    <location>
        <position position="335"/>
    </location>
</feature>
<evidence type="ECO:0000256" key="10">
    <source>
        <dbReference type="ARBA" id="ARBA00069852"/>
    </source>
</evidence>
<evidence type="ECO:0000256" key="5">
    <source>
        <dbReference type="ARBA" id="ARBA00022837"/>
    </source>
</evidence>
<dbReference type="GeneTree" id="ENSGT01050000244939"/>